<feature type="compositionally biased region" description="Polar residues" evidence="1">
    <location>
        <begin position="419"/>
        <end position="434"/>
    </location>
</feature>
<dbReference type="EMBL" id="JABJWC010000013">
    <property type="protein sequence ID" value="NPC66158.1"/>
    <property type="molecule type" value="Genomic_DNA"/>
</dbReference>
<comment type="caution">
    <text evidence="4">The sequence shown here is derived from an EMBL/GenBank/DDBJ whole genome shotgun (WGS) entry which is preliminary data.</text>
</comment>
<dbReference type="Pfam" id="PF13476">
    <property type="entry name" value="AAA_23"/>
    <property type="match status" value="1"/>
</dbReference>
<dbReference type="InterPro" id="IPR038729">
    <property type="entry name" value="Rad50/SbcC_AAA"/>
</dbReference>
<proteinExistence type="predicted"/>
<dbReference type="InterPro" id="IPR027417">
    <property type="entry name" value="P-loop_NTPase"/>
</dbReference>
<evidence type="ECO:0000259" key="3">
    <source>
        <dbReference type="Pfam" id="PF13476"/>
    </source>
</evidence>
<feature type="domain" description="Rad50/SbcC-type AAA" evidence="3">
    <location>
        <begin position="6"/>
        <end position="97"/>
    </location>
</feature>
<organism evidence="4 5">
    <name type="scientific">Komagataeibacter melomenusus</name>
    <dbReference type="NCBI Taxonomy" id="2766578"/>
    <lineage>
        <taxon>Bacteria</taxon>
        <taxon>Pseudomonadati</taxon>
        <taxon>Pseudomonadota</taxon>
        <taxon>Alphaproteobacteria</taxon>
        <taxon>Acetobacterales</taxon>
        <taxon>Acetobacteraceae</taxon>
        <taxon>Komagataeibacter</taxon>
    </lineage>
</organism>
<feature type="domain" description="ATPase AAA-type core" evidence="2">
    <location>
        <begin position="199"/>
        <end position="304"/>
    </location>
</feature>
<dbReference type="Proteomes" id="UP000623090">
    <property type="component" value="Unassembled WGS sequence"/>
</dbReference>
<dbReference type="RefSeq" id="WP_172156433.1">
    <property type="nucleotide sequence ID" value="NZ_JABJWC010000013.1"/>
</dbReference>
<protein>
    <submittedName>
        <fullName evidence="4">AAA family ATPase</fullName>
    </submittedName>
</protein>
<keyword evidence="5" id="KW-1185">Reference proteome</keyword>
<accession>A0ABX2ACS3</accession>
<evidence type="ECO:0000259" key="2">
    <source>
        <dbReference type="Pfam" id="PF13304"/>
    </source>
</evidence>
<dbReference type="Gene3D" id="3.40.50.300">
    <property type="entry name" value="P-loop containing nucleotide triphosphate hydrolases"/>
    <property type="match status" value="2"/>
</dbReference>
<feature type="region of interest" description="Disordered" evidence="1">
    <location>
        <begin position="418"/>
        <end position="443"/>
    </location>
</feature>
<name>A0ABX2ACS3_9PROT</name>
<sequence>MFLRNIRIKNIRSIRELDLPFGERSKGRKWTYLLGENGTGKSTVLRCLALALAGSDASTELVGIPDEWIRLGEQRAQIEVEFVTASGEPRRSCLTFIRGMTVLEFAIKNKPDLEQLDAALARATRNYFVVGYGVTRRSQSSRYSFSEATSGFRSVRAGAVGTLFNPETTLISLEQWAMDIEYRHGKAGLNVVRKSLNELLPDVKFKGIDRQQRRLMFETRDGILPISALSDGYQTMAAWCGDLLWQITETFNDYRDPLCARGVILVDEIDIHLHPVWQRRLVSFLNKLLPNVQIIATTHSPLTVHQAGENELYVLRRQDNEGVVLQGYEGAPNRLLLPQLLESSLFGLNSLDSLQVQSLREELRELQGIGSSQRRPSAVKDKRIRKIERDLRSVSNWEEVPPYLQRTNLLLERVATMLDPNTESSSPEILTSRSNPDRSKKSE</sequence>
<evidence type="ECO:0000313" key="5">
    <source>
        <dbReference type="Proteomes" id="UP000623090"/>
    </source>
</evidence>
<gene>
    <name evidence="4" type="ORF">HNW77_07100</name>
</gene>
<evidence type="ECO:0000256" key="1">
    <source>
        <dbReference type="SAM" id="MobiDB-lite"/>
    </source>
</evidence>
<dbReference type="PANTHER" id="PTHR43581:SF2">
    <property type="entry name" value="EXCINUCLEASE ATPASE SUBUNIT"/>
    <property type="match status" value="1"/>
</dbReference>
<dbReference type="Pfam" id="PF13304">
    <property type="entry name" value="AAA_21"/>
    <property type="match status" value="1"/>
</dbReference>
<evidence type="ECO:0000313" key="4">
    <source>
        <dbReference type="EMBL" id="NPC66158.1"/>
    </source>
</evidence>
<dbReference type="SUPFAM" id="SSF52540">
    <property type="entry name" value="P-loop containing nucleoside triphosphate hydrolases"/>
    <property type="match status" value="1"/>
</dbReference>
<dbReference type="InterPro" id="IPR003959">
    <property type="entry name" value="ATPase_AAA_core"/>
</dbReference>
<dbReference type="InterPro" id="IPR051396">
    <property type="entry name" value="Bact_Antivir_Def_Nuclease"/>
</dbReference>
<dbReference type="PANTHER" id="PTHR43581">
    <property type="entry name" value="ATP/GTP PHOSPHATASE"/>
    <property type="match status" value="1"/>
</dbReference>
<reference evidence="4 5" key="1">
    <citation type="journal article" date="2020" name="Microorganisms">
        <title>Description of Komagataeibacter melaceti sp. nov. and Komagataeibacter melomenusus sp. nov. Isolated from Apple Cider Vinegar.</title>
        <authorList>
            <person name="Maric L."/>
            <person name="Cleenwerck I."/>
            <person name="Accetto T."/>
            <person name="Vandamme P."/>
            <person name="Trcek J."/>
        </authorList>
    </citation>
    <scope>NUCLEOTIDE SEQUENCE [LARGE SCALE GENOMIC DNA]</scope>
    <source>
        <strain evidence="4 5">AV436</strain>
    </source>
</reference>